<gene>
    <name evidence="1" type="ORF">NS115_03990</name>
</gene>
<reference evidence="1 2" key="1">
    <citation type="journal article" date="2016" name="Front. Microbiol.">
        <title>Genomic Resource of Rice Seed Associated Bacteria.</title>
        <authorList>
            <person name="Midha S."/>
            <person name="Bansal K."/>
            <person name="Sharma S."/>
            <person name="Kumar N."/>
            <person name="Patil P.P."/>
            <person name="Chaudhry V."/>
            <person name="Patil P.B."/>
        </authorList>
    </citation>
    <scope>NUCLEOTIDE SEQUENCE [LARGE SCALE GENOMIC DNA]</scope>
    <source>
        <strain evidence="1 2">NS115</strain>
    </source>
</reference>
<name>A0ACC4ZZM1_9BACL</name>
<evidence type="ECO:0000313" key="2">
    <source>
        <dbReference type="Proteomes" id="UP000074866"/>
    </source>
</evidence>
<keyword evidence="2" id="KW-1185">Reference proteome</keyword>
<proteinExistence type="predicted"/>
<dbReference type="EMBL" id="LDRX01000016">
    <property type="protein sequence ID" value="KTS84355.1"/>
    <property type="molecule type" value="Genomic_DNA"/>
</dbReference>
<accession>A0ACC4ZZM1</accession>
<dbReference type="Proteomes" id="UP000074866">
    <property type="component" value="Unassembled WGS sequence"/>
</dbReference>
<organism evidence="1 2">
    <name type="scientific">Paenibacillus jamilae</name>
    <dbReference type="NCBI Taxonomy" id="114136"/>
    <lineage>
        <taxon>Bacteria</taxon>
        <taxon>Bacillati</taxon>
        <taxon>Bacillota</taxon>
        <taxon>Bacilli</taxon>
        <taxon>Bacillales</taxon>
        <taxon>Paenibacillaceae</taxon>
        <taxon>Paenibacillus</taxon>
    </lineage>
</organism>
<comment type="caution">
    <text evidence="1">The sequence shown here is derived from an EMBL/GenBank/DDBJ whole genome shotgun (WGS) entry which is preliminary data.</text>
</comment>
<protein>
    <submittedName>
        <fullName evidence="1">Transcriptional regulator</fullName>
    </submittedName>
</protein>
<sequence length="255" mass="28909">MHQEERLLKILEYLQSRNQLSNSEICDLLNISRDTARRDIIKLVHEGGVIRTHGGIALPLLKEEIRAYKERVTSATKQKMLIAKAASEYIADGDVCFMDVSTTIQLLCGQLDKNLTVYTHSLDNAEALSAKSEININLLGGKFNHENRFFYDYDTAMQLNEVFFDKAFLGAAAIMEDGVYFANRDDALVKKLVSRRAREVFLLADFKKFNLTSPFKGLNFSEIDILITNQDAPKHSLLMLQDSGVEVIKVLEEEK</sequence>
<evidence type="ECO:0000313" key="1">
    <source>
        <dbReference type="EMBL" id="KTS84355.1"/>
    </source>
</evidence>